<accession>A0A5C6AXW0</accession>
<comment type="caution">
    <text evidence="1">The sequence shown here is derived from an EMBL/GenBank/DDBJ whole genome shotgun (WGS) entry which is preliminary data.</text>
</comment>
<reference evidence="1 2" key="1">
    <citation type="submission" date="2019-02" db="EMBL/GenBank/DDBJ databases">
        <title>Deep-cultivation of Planctomycetes and their phenomic and genomic characterization uncovers novel biology.</title>
        <authorList>
            <person name="Wiegand S."/>
            <person name="Jogler M."/>
            <person name="Boedeker C."/>
            <person name="Pinto D."/>
            <person name="Vollmers J."/>
            <person name="Rivas-Marin E."/>
            <person name="Kohn T."/>
            <person name="Peeters S.H."/>
            <person name="Heuer A."/>
            <person name="Rast P."/>
            <person name="Oberbeckmann S."/>
            <person name="Bunk B."/>
            <person name="Jeske O."/>
            <person name="Meyerdierks A."/>
            <person name="Storesund J.E."/>
            <person name="Kallscheuer N."/>
            <person name="Luecker S."/>
            <person name="Lage O.M."/>
            <person name="Pohl T."/>
            <person name="Merkel B.J."/>
            <person name="Hornburger P."/>
            <person name="Mueller R.-W."/>
            <person name="Bruemmer F."/>
            <person name="Labrenz M."/>
            <person name="Spormann A.M."/>
            <person name="Op Den Camp H."/>
            <person name="Overmann J."/>
            <person name="Amann R."/>
            <person name="Jetten M.S.M."/>
            <person name="Mascher T."/>
            <person name="Medema M.H."/>
            <person name="Devos D.P."/>
            <person name="Kaster A.-K."/>
            <person name="Ovreas L."/>
            <person name="Rohde M."/>
            <person name="Galperin M.Y."/>
            <person name="Jogler C."/>
        </authorList>
    </citation>
    <scope>NUCLEOTIDE SEQUENCE [LARGE SCALE GENOMIC DNA]</scope>
    <source>
        <strain evidence="1 2">Pla52n</strain>
    </source>
</reference>
<gene>
    <name evidence="1" type="ORF">Pla52n_29000</name>
</gene>
<dbReference type="RefSeq" id="WP_146520196.1">
    <property type="nucleotide sequence ID" value="NZ_CP151726.1"/>
</dbReference>
<proteinExistence type="predicted"/>
<dbReference type="OrthoDB" id="276313at2"/>
<protein>
    <submittedName>
        <fullName evidence="1">Uncharacterized protein</fullName>
    </submittedName>
</protein>
<dbReference type="Proteomes" id="UP000320176">
    <property type="component" value="Unassembled WGS sequence"/>
</dbReference>
<evidence type="ECO:0000313" key="1">
    <source>
        <dbReference type="EMBL" id="TWU04855.1"/>
    </source>
</evidence>
<sequence>MNNPYAPSASTEPQQGVFADHAERLHGGLLHREIQFTKPFAGNLVYDGKWFTQTIRIDGRLLWWRVSWKSIHPIAEFQIPPPIIAGGAQGRIEIDFSRALLIMRFRIWINDQLVYDELN</sequence>
<name>A0A5C6AXW0_9BACT</name>
<dbReference type="EMBL" id="SJPN01000003">
    <property type="protein sequence ID" value="TWU04855.1"/>
    <property type="molecule type" value="Genomic_DNA"/>
</dbReference>
<organism evidence="1 2">
    <name type="scientific">Stieleria varia</name>
    <dbReference type="NCBI Taxonomy" id="2528005"/>
    <lineage>
        <taxon>Bacteria</taxon>
        <taxon>Pseudomonadati</taxon>
        <taxon>Planctomycetota</taxon>
        <taxon>Planctomycetia</taxon>
        <taxon>Pirellulales</taxon>
        <taxon>Pirellulaceae</taxon>
        <taxon>Stieleria</taxon>
    </lineage>
</organism>
<dbReference type="AlphaFoldDB" id="A0A5C6AXW0"/>
<keyword evidence="2" id="KW-1185">Reference proteome</keyword>
<evidence type="ECO:0000313" key="2">
    <source>
        <dbReference type="Proteomes" id="UP000320176"/>
    </source>
</evidence>